<keyword evidence="9" id="KW-1185">Reference proteome</keyword>
<evidence type="ECO:0000313" key="8">
    <source>
        <dbReference type="EMBL" id="CAF9932299.1"/>
    </source>
</evidence>
<feature type="domain" description="G-protein coupled receptors family 2 profile 2" evidence="7">
    <location>
        <begin position="10"/>
        <end position="199"/>
    </location>
</feature>
<dbReference type="AlphaFoldDB" id="A0A8H3FWW8"/>
<feature type="transmembrane region" description="Helical" evidence="6">
    <location>
        <begin position="126"/>
        <end position="146"/>
    </location>
</feature>
<feature type="transmembrane region" description="Helical" evidence="6">
    <location>
        <begin position="48"/>
        <end position="65"/>
    </location>
</feature>
<dbReference type="GO" id="GO:0007166">
    <property type="term" value="P:cell surface receptor signaling pathway"/>
    <property type="evidence" value="ECO:0007669"/>
    <property type="project" value="InterPro"/>
</dbReference>
<feature type="transmembrane region" description="Helical" evidence="6">
    <location>
        <begin position="340"/>
        <end position="361"/>
    </location>
</feature>
<evidence type="ECO:0000256" key="5">
    <source>
        <dbReference type="SAM" id="MobiDB-lite"/>
    </source>
</evidence>
<feature type="transmembrane region" description="Helical" evidence="6">
    <location>
        <begin position="85"/>
        <end position="106"/>
    </location>
</feature>
<dbReference type="GO" id="GO:0004930">
    <property type="term" value="F:G protein-coupled receptor activity"/>
    <property type="evidence" value="ECO:0007669"/>
    <property type="project" value="TreeGrafter"/>
</dbReference>
<dbReference type="OrthoDB" id="18453at2759"/>
<reference evidence="8" key="1">
    <citation type="submission" date="2021-03" db="EMBL/GenBank/DDBJ databases">
        <authorList>
            <person name="Tagirdzhanova G."/>
        </authorList>
    </citation>
    <scope>NUCLEOTIDE SEQUENCE</scope>
</reference>
<evidence type="ECO:0000256" key="6">
    <source>
        <dbReference type="SAM" id="Phobius"/>
    </source>
</evidence>
<keyword evidence="2 6" id="KW-0812">Transmembrane</keyword>
<sequence length="423" mass="46376">MASHAKDVPMPALETIERIASCFSLVGTLIIFVTFASSSDFRKPINRLIFYASWGNTLCSIASMISQSGIRAGQASPLCQFQAFLIQMFVPADAFWNLAMAVNVYLTLFKKYNAQQLKAVEWKYHLACYGLPFAMALPLLFTETQAKGKVYGPAVLWCWISPSYDYLRLALCYAPAWIAILAAFTIYTIAGRELFQKRQQLRAFNTPSNLNPFDSFKTTDVQVVSELAAPSSDPASVAPVAADAGAKSRSQRSTASGTNYEQYSVNIMSSPMTPRPSAPHTSIVTMQGRKNRAAMEANSAVWGYTKVALLFFVSLLVTWVPSSINRVYALVHPNQVPKSYEYAAGIVLSLMGFWNSVIYIATSRAACQVLGQKVLGKKREEGSEITAKRISEDRCTTAMQGRSVSGDTLMDGDDVLAVRGSVV</sequence>
<dbReference type="GO" id="GO:0007189">
    <property type="term" value="P:adenylate cyclase-activating G protein-coupled receptor signaling pathway"/>
    <property type="evidence" value="ECO:0007669"/>
    <property type="project" value="TreeGrafter"/>
</dbReference>
<feature type="transmembrane region" description="Helical" evidence="6">
    <location>
        <begin position="166"/>
        <end position="190"/>
    </location>
</feature>
<proteinExistence type="predicted"/>
<dbReference type="InterPro" id="IPR017981">
    <property type="entry name" value="GPCR_2-like_7TM"/>
</dbReference>
<evidence type="ECO:0000256" key="4">
    <source>
        <dbReference type="ARBA" id="ARBA00023136"/>
    </source>
</evidence>
<evidence type="ECO:0000313" key="9">
    <source>
        <dbReference type="Proteomes" id="UP000664521"/>
    </source>
</evidence>
<comment type="subcellular location">
    <subcellularLocation>
        <location evidence="1">Membrane</location>
        <topology evidence="1">Multi-pass membrane protein</topology>
    </subcellularLocation>
</comment>
<dbReference type="GO" id="GO:0005886">
    <property type="term" value="C:plasma membrane"/>
    <property type="evidence" value="ECO:0007669"/>
    <property type="project" value="TreeGrafter"/>
</dbReference>
<dbReference type="Proteomes" id="UP000664521">
    <property type="component" value="Unassembled WGS sequence"/>
</dbReference>
<feature type="transmembrane region" description="Helical" evidence="6">
    <location>
        <begin position="299"/>
        <end position="320"/>
    </location>
</feature>
<evidence type="ECO:0000256" key="2">
    <source>
        <dbReference type="ARBA" id="ARBA00022692"/>
    </source>
</evidence>
<evidence type="ECO:0000256" key="1">
    <source>
        <dbReference type="ARBA" id="ARBA00004141"/>
    </source>
</evidence>
<dbReference type="SUPFAM" id="SSF81321">
    <property type="entry name" value="Family A G protein-coupled receptor-like"/>
    <property type="match status" value="1"/>
</dbReference>
<dbReference type="PANTHER" id="PTHR23112:SF0">
    <property type="entry name" value="TRANSMEMBRANE PROTEIN 116"/>
    <property type="match status" value="1"/>
</dbReference>
<comment type="caution">
    <text evidence="8">The sequence shown here is derived from an EMBL/GenBank/DDBJ whole genome shotgun (WGS) entry which is preliminary data.</text>
</comment>
<feature type="compositionally biased region" description="Low complexity" evidence="5">
    <location>
        <begin position="232"/>
        <end position="244"/>
    </location>
</feature>
<evidence type="ECO:0000259" key="7">
    <source>
        <dbReference type="PROSITE" id="PS50261"/>
    </source>
</evidence>
<feature type="region of interest" description="Disordered" evidence="5">
    <location>
        <begin position="232"/>
        <end position="257"/>
    </location>
</feature>
<gene>
    <name evidence="8" type="ORF">HETSPECPRED_008326</name>
</gene>
<organism evidence="8 9">
    <name type="scientific">Heterodermia speciosa</name>
    <dbReference type="NCBI Taxonomy" id="116794"/>
    <lineage>
        <taxon>Eukaryota</taxon>
        <taxon>Fungi</taxon>
        <taxon>Dikarya</taxon>
        <taxon>Ascomycota</taxon>
        <taxon>Pezizomycotina</taxon>
        <taxon>Lecanoromycetes</taxon>
        <taxon>OSLEUM clade</taxon>
        <taxon>Lecanoromycetidae</taxon>
        <taxon>Caliciales</taxon>
        <taxon>Physciaceae</taxon>
        <taxon>Heterodermia</taxon>
    </lineage>
</organism>
<dbReference type="PANTHER" id="PTHR23112">
    <property type="entry name" value="G PROTEIN-COUPLED RECEPTOR 157-RELATED"/>
    <property type="match status" value="1"/>
</dbReference>
<evidence type="ECO:0000256" key="3">
    <source>
        <dbReference type="ARBA" id="ARBA00022989"/>
    </source>
</evidence>
<feature type="transmembrane region" description="Helical" evidence="6">
    <location>
        <begin position="18"/>
        <end position="36"/>
    </location>
</feature>
<keyword evidence="3 6" id="KW-1133">Transmembrane helix</keyword>
<dbReference type="PROSITE" id="PS50261">
    <property type="entry name" value="G_PROTEIN_RECEP_F2_4"/>
    <property type="match status" value="1"/>
</dbReference>
<dbReference type="EMBL" id="CAJPDS010000062">
    <property type="protein sequence ID" value="CAF9932299.1"/>
    <property type="molecule type" value="Genomic_DNA"/>
</dbReference>
<accession>A0A8H3FWW8</accession>
<protein>
    <recommendedName>
        <fullName evidence="7">G-protein coupled receptors family 2 profile 2 domain-containing protein</fullName>
    </recommendedName>
</protein>
<dbReference type="Pfam" id="PF05462">
    <property type="entry name" value="Dicty_CAR"/>
    <property type="match status" value="1"/>
</dbReference>
<keyword evidence="4 6" id="KW-0472">Membrane</keyword>
<dbReference type="Gene3D" id="1.20.1070.10">
    <property type="entry name" value="Rhodopsin 7-helix transmembrane proteins"/>
    <property type="match status" value="1"/>
</dbReference>
<name>A0A8H3FWW8_9LECA</name>